<feature type="region of interest" description="Disordered" evidence="3">
    <location>
        <begin position="30"/>
        <end position="379"/>
    </location>
</feature>
<feature type="compositionally biased region" description="Basic and acidic residues" evidence="3">
    <location>
        <begin position="178"/>
        <end position="190"/>
    </location>
</feature>
<feature type="compositionally biased region" description="Basic residues" evidence="3">
    <location>
        <begin position="442"/>
        <end position="454"/>
    </location>
</feature>
<dbReference type="PANTHER" id="PTHR15635">
    <property type="entry name" value="COILED-COIL DOMAIN CONTAINING PROTEIN 9"/>
    <property type="match status" value="1"/>
</dbReference>
<feature type="compositionally biased region" description="Basic and acidic residues" evidence="3">
    <location>
        <begin position="841"/>
        <end position="853"/>
    </location>
</feature>
<feature type="compositionally biased region" description="Polar residues" evidence="3">
    <location>
        <begin position="758"/>
        <end position="769"/>
    </location>
</feature>
<dbReference type="InterPro" id="IPR029336">
    <property type="entry name" value="DUF4594"/>
</dbReference>
<dbReference type="Proteomes" id="UP000504606">
    <property type="component" value="Unplaced"/>
</dbReference>
<feature type="compositionally biased region" description="Basic and acidic residues" evidence="3">
    <location>
        <begin position="214"/>
        <end position="227"/>
    </location>
</feature>
<feature type="compositionally biased region" description="Polar residues" evidence="3">
    <location>
        <begin position="134"/>
        <end position="148"/>
    </location>
</feature>
<reference evidence="5" key="1">
    <citation type="submission" date="2025-08" db="UniProtKB">
        <authorList>
            <consortium name="RefSeq"/>
        </authorList>
    </citation>
    <scope>IDENTIFICATION</scope>
    <source>
        <tissue evidence="5">Whole organism</tissue>
    </source>
</reference>
<organism evidence="4 5">
    <name type="scientific">Frankliniella occidentalis</name>
    <name type="common">Western flower thrips</name>
    <name type="synonym">Euthrips occidentalis</name>
    <dbReference type="NCBI Taxonomy" id="133901"/>
    <lineage>
        <taxon>Eukaryota</taxon>
        <taxon>Metazoa</taxon>
        <taxon>Ecdysozoa</taxon>
        <taxon>Arthropoda</taxon>
        <taxon>Hexapoda</taxon>
        <taxon>Insecta</taxon>
        <taxon>Pterygota</taxon>
        <taxon>Neoptera</taxon>
        <taxon>Paraneoptera</taxon>
        <taxon>Thysanoptera</taxon>
        <taxon>Terebrantia</taxon>
        <taxon>Thripoidea</taxon>
        <taxon>Thripidae</taxon>
        <taxon>Frankliniella</taxon>
    </lineage>
</organism>
<feature type="compositionally biased region" description="Low complexity" evidence="3">
    <location>
        <begin position="457"/>
        <end position="467"/>
    </location>
</feature>
<keyword evidence="4" id="KW-1185">Reference proteome</keyword>
<dbReference type="GeneID" id="113209720"/>
<feature type="region of interest" description="Disordered" evidence="3">
    <location>
        <begin position="754"/>
        <end position="854"/>
    </location>
</feature>
<gene>
    <name evidence="5" type="primary">LOC113209720</name>
</gene>
<name>A0A6J1SXI9_FRAOC</name>
<dbReference type="PANTHER" id="PTHR15635:SF12">
    <property type="entry name" value="HABP4_PAI-RBP1 DOMAIN-CONTAINING PROTEIN"/>
    <property type="match status" value="1"/>
</dbReference>
<feature type="compositionally biased region" description="Basic and acidic residues" evidence="3">
    <location>
        <begin position="119"/>
        <end position="131"/>
    </location>
</feature>
<dbReference type="RefSeq" id="XP_026283156.2">
    <property type="nucleotide sequence ID" value="XM_026427371.2"/>
</dbReference>
<keyword evidence="1" id="KW-0597">Phosphoprotein</keyword>
<feature type="compositionally biased region" description="Basic and acidic residues" evidence="3">
    <location>
        <begin position="330"/>
        <end position="341"/>
    </location>
</feature>
<sequence length="920" mass="102863">MSRSAEEQQILDQRIQAMKQKNEELRRRHLEVEADKQSAAKQNALVKMNVPLDDDWVPGRHDDNPRHDRQQNEGPSPPHERGDDNGQRYEQRRHRNDGQRDERRSGEYGGRSNDGSSSRSKEWVQHGHRGEGGQQSSFPSKVFKNSSIESDRSKRPAYRLAEGDGPPPDPSYSFLGDSMRDSRETGERRGQPNRRGFQRGRGRGGQTWNNRNYNDFRKDGFDDRKDGPPTNFDGNRRQSDDAWRRERSLIDQERINRQKTSDGNWSREWDNHKVLQDGDDRPNRWRRGNQTQNYDRGQPRRGFQEEYGNGPKQSYSPRNNTHGNITGHDSAGKDEHDESSRNKFIRRGRFSNQTRYKDNTRHDNGSGEKPSSNITVETPKEAEDAVLIESHVKSVEKLQVSVVVDPMGSQKRCVEEVGGNLLLTMSQDAAIPDFSKNNELKRSRKSPRKARRNRVLSTTSTGTTTGTAEEDGSWEDLSSDEGNVSILTDLQRAPDHDLGLSKSIDVSSGPESLDPIPAPGKEDEFLWDDFHPAGFQDNATLDLDAEAAYQALLNEQAKQEVNEDGSSHSHKVSFRLDTSCLEDSGDELDGAKLDPLLVTTQIVQAEVDCMSLTSIPTDTSLPEDLSQLVRSKGVKDEKITEEDTSNVAGSGIHEKTVSAEELSGPVSILDIPPSCVQELEQDGPRDTPIKREDGELSNIESSSHIMKEEAENANIQLIKETECAPKLELGTPISQKTNDIICLKEEENDDKCNKLSADLSQNDQTNKTDGNGKVEDIKTNASSLISHESDPKSKVLTPTAKESIVEDEVVDEKGNGSNISSPQTQENESEIKKLSPTVRESSADHEVIGEEGNKINVSSLKTQKSESMDKELMQKVEDADQTIACASSEKTIETESTGPEKCTESVPENIESLNENKEIM</sequence>
<accession>A0A6J1SXI9</accession>
<evidence type="ECO:0000256" key="2">
    <source>
        <dbReference type="ARBA" id="ARBA00023054"/>
    </source>
</evidence>
<proteinExistence type="predicted"/>
<feature type="region of interest" description="Disordered" evidence="3">
    <location>
        <begin position="434"/>
        <end position="478"/>
    </location>
</feature>
<feature type="compositionally biased region" description="Basic and acidic residues" evidence="3">
    <location>
        <begin position="78"/>
        <end position="106"/>
    </location>
</feature>
<feature type="compositionally biased region" description="Basic and acidic residues" evidence="3">
    <location>
        <begin position="234"/>
        <end position="283"/>
    </location>
</feature>
<dbReference type="AlphaFoldDB" id="A0A6J1SXI9"/>
<evidence type="ECO:0000256" key="3">
    <source>
        <dbReference type="SAM" id="MobiDB-lite"/>
    </source>
</evidence>
<feature type="compositionally biased region" description="Basic and acidic residues" evidence="3">
    <location>
        <begin position="57"/>
        <end position="71"/>
    </location>
</feature>
<feature type="compositionally biased region" description="Polar residues" evidence="3">
    <location>
        <begin position="311"/>
        <end position="324"/>
    </location>
</feature>
<feature type="compositionally biased region" description="Basic and acidic residues" evidence="3">
    <location>
        <begin position="355"/>
        <end position="366"/>
    </location>
</feature>
<feature type="compositionally biased region" description="Acidic residues" evidence="3">
    <location>
        <begin position="468"/>
        <end position="478"/>
    </location>
</feature>
<evidence type="ECO:0000313" key="4">
    <source>
        <dbReference type="Proteomes" id="UP000504606"/>
    </source>
</evidence>
<evidence type="ECO:0000313" key="5">
    <source>
        <dbReference type="RefSeq" id="XP_026283156.2"/>
    </source>
</evidence>
<feature type="region of interest" description="Disordered" evidence="3">
    <location>
        <begin position="890"/>
        <end position="920"/>
    </location>
</feature>
<protein>
    <submittedName>
        <fullName evidence="5">Uncharacterized protein LOC113209720 isoform X2</fullName>
    </submittedName>
</protein>
<feature type="compositionally biased region" description="Polar residues" evidence="3">
    <location>
        <begin position="815"/>
        <end position="826"/>
    </location>
</feature>
<keyword evidence="2" id="KW-0175">Coiled coil</keyword>
<evidence type="ECO:0000256" key="1">
    <source>
        <dbReference type="ARBA" id="ARBA00022553"/>
    </source>
</evidence>